<evidence type="ECO:0000313" key="1">
    <source>
        <dbReference type="EnsemblProtists" id="EOD16556"/>
    </source>
</evidence>
<dbReference type="AlphaFoldDB" id="A0A0D3IZ71"/>
<accession>A0A0D3IZ71</accession>
<dbReference type="EnsemblProtists" id="EOD16556">
    <property type="protein sequence ID" value="EOD16556"/>
    <property type="gene ID" value="EMIHUDRAFT_459143"/>
</dbReference>
<sequence>MAGDEPPPVVTNAKRGAALAAVVLLFIAGVTLAFRPVIQDGDTIAIRSVHTGKYLALGSDGKLRASAATSSLPAARFRLVALTKTTVATFRKRPVAPLKEHGKLGCDCTGETDEHGFGRYCHNWESEFHRPWCYVNGTSCKQGLRSKRHSSRHLQEEGYLGPEGWEPAAGCACSGRESVHGPRGALTLQTHPPLFRVPRSEKPGFGGFCRGWEFVGQTPWCYTNNDCPDATGPEGANKHGFGSYCKGWELEGQTPWCYAGGSFAHRYIQCTEVQNTLSKLLGRRLQSNGPAATARSKVESKGVPKKRPVRHEASWAAAKSLLLRKADRLPLYALQSTENGRFVDDNVGLEWAACTATPPILKAPRAIEPSLASAHHRKLLVHLPYSGSALSMQKVAAFELVRLSRT</sequence>
<dbReference type="InterPro" id="IPR018056">
    <property type="entry name" value="Kringle_CS"/>
</dbReference>
<organism evidence="1 2">
    <name type="scientific">Emiliania huxleyi (strain CCMP1516)</name>
    <dbReference type="NCBI Taxonomy" id="280463"/>
    <lineage>
        <taxon>Eukaryota</taxon>
        <taxon>Haptista</taxon>
        <taxon>Haptophyta</taxon>
        <taxon>Prymnesiophyceae</taxon>
        <taxon>Isochrysidales</taxon>
        <taxon>Noelaerhabdaceae</taxon>
        <taxon>Emiliania</taxon>
    </lineage>
</organism>
<dbReference type="PaxDb" id="2903-EOD16556"/>
<proteinExistence type="predicted"/>
<reference evidence="1" key="2">
    <citation type="submission" date="2024-10" db="UniProtKB">
        <authorList>
            <consortium name="EnsemblProtists"/>
        </authorList>
    </citation>
    <scope>IDENTIFICATION</scope>
</reference>
<keyword evidence="2" id="KW-1185">Reference proteome</keyword>
<dbReference type="HOGENOM" id="CLU_678695_0_0_1"/>
<evidence type="ECO:0008006" key="3">
    <source>
        <dbReference type="Google" id="ProtNLM"/>
    </source>
</evidence>
<name>A0A0D3IZ71_EMIH1</name>
<dbReference type="RefSeq" id="XP_005768985.1">
    <property type="nucleotide sequence ID" value="XM_005768928.1"/>
</dbReference>
<dbReference type="KEGG" id="ehx:EMIHUDRAFT_459143"/>
<dbReference type="GeneID" id="17262706"/>
<protein>
    <recommendedName>
        <fullName evidence="3">Kringle domain-containing protein</fullName>
    </recommendedName>
</protein>
<dbReference type="Proteomes" id="UP000013827">
    <property type="component" value="Unassembled WGS sequence"/>
</dbReference>
<evidence type="ECO:0000313" key="2">
    <source>
        <dbReference type="Proteomes" id="UP000013827"/>
    </source>
</evidence>
<dbReference type="PROSITE" id="PS00021">
    <property type="entry name" value="KRINGLE_1"/>
    <property type="match status" value="1"/>
</dbReference>
<reference evidence="2" key="1">
    <citation type="journal article" date="2013" name="Nature">
        <title>Pan genome of the phytoplankton Emiliania underpins its global distribution.</title>
        <authorList>
            <person name="Read B.A."/>
            <person name="Kegel J."/>
            <person name="Klute M.J."/>
            <person name="Kuo A."/>
            <person name="Lefebvre S.C."/>
            <person name="Maumus F."/>
            <person name="Mayer C."/>
            <person name="Miller J."/>
            <person name="Monier A."/>
            <person name="Salamov A."/>
            <person name="Young J."/>
            <person name="Aguilar M."/>
            <person name="Claverie J.M."/>
            <person name="Frickenhaus S."/>
            <person name="Gonzalez K."/>
            <person name="Herman E.K."/>
            <person name="Lin Y.C."/>
            <person name="Napier J."/>
            <person name="Ogata H."/>
            <person name="Sarno A.F."/>
            <person name="Shmutz J."/>
            <person name="Schroeder D."/>
            <person name="de Vargas C."/>
            <person name="Verret F."/>
            <person name="von Dassow P."/>
            <person name="Valentin K."/>
            <person name="Van de Peer Y."/>
            <person name="Wheeler G."/>
            <person name="Dacks J.B."/>
            <person name="Delwiche C.F."/>
            <person name="Dyhrman S.T."/>
            <person name="Glockner G."/>
            <person name="John U."/>
            <person name="Richards T."/>
            <person name="Worden A.Z."/>
            <person name="Zhang X."/>
            <person name="Grigoriev I.V."/>
            <person name="Allen A.E."/>
            <person name="Bidle K."/>
            <person name="Borodovsky M."/>
            <person name="Bowler C."/>
            <person name="Brownlee C."/>
            <person name="Cock J.M."/>
            <person name="Elias M."/>
            <person name="Gladyshev V.N."/>
            <person name="Groth M."/>
            <person name="Guda C."/>
            <person name="Hadaegh A."/>
            <person name="Iglesias-Rodriguez M.D."/>
            <person name="Jenkins J."/>
            <person name="Jones B.M."/>
            <person name="Lawson T."/>
            <person name="Leese F."/>
            <person name="Lindquist E."/>
            <person name="Lobanov A."/>
            <person name="Lomsadze A."/>
            <person name="Malik S.B."/>
            <person name="Marsh M.E."/>
            <person name="Mackinder L."/>
            <person name="Mock T."/>
            <person name="Mueller-Roeber B."/>
            <person name="Pagarete A."/>
            <person name="Parker M."/>
            <person name="Probert I."/>
            <person name="Quesneville H."/>
            <person name="Raines C."/>
            <person name="Rensing S.A."/>
            <person name="Riano-Pachon D.M."/>
            <person name="Richier S."/>
            <person name="Rokitta S."/>
            <person name="Shiraiwa Y."/>
            <person name="Soanes D.M."/>
            <person name="van der Giezen M."/>
            <person name="Wahlund T.M."/>
            <person name="Williams B."/>
            <person name="Wilson W."/>
            <person name="Wolfe G."/>
            <person name="Wurch L.L."/>
        </authorList>
    </citation>
    <scope>NUCLEOTIDE SEQUENCE</scope>
</reference>